<feature type="chain" id="PRO_5042242847" description="Antimicrobial peptide 1" evidence="1">
    <location>
        <begin position="30"/>
        <end position="110"/>
    </location>
</feature>
<comment type="caution">
    <text evidence="2">The sequence shown here is derived from an EMBL/GenBank/DDBJ whole genome shotgun (WGS) entry which is preliminary data.</text>
</comment>
<feature type="signal peptide" evidence="1">
    <location>
        <begin position="1"/>
        <end position="29"/>
    </location>
</feature>
<organism evidence="2 3">
    <name type="scientific">Papaver atlanticum</name>
    <dbReference type="NCBI Taxonomy" id="357466"/>
    <lineage>
        <taxon>Eukaryota</taxon>
        <taxon>Viridiplantae</taxon>
        <taxon>Streptophyta</taxon>
        <taxon>Embryophyta</taxon>
        <taxon>Tracheophyta</taxon>
        <taxon>Spermatophyta</taxon>
        <taxon>Magnoliopsida</taxon>
        <taxon>Ranunculales</taxon>
        <taxon>Papaveraceae</taxon>
        <taxon>Papaveroideae</taxon>
        <taxon>Papaver</taxon>
    </lineage>
</organism>
<dbReference type="Pfam" id="PF09117">
    <property type="entry name" value="MiAMP1"/>
    <property type="match status" value="1"/>
</dbReference>
<reference evidence="2" key="1">
    <citation type="submission" date="2022-04" db="EMBL/GenBank/DDBJ databases">
        <title>A functionally conserved STORR gene fusion in Papaver species that diverged 16.8 million years ago.</title>
        <authorList>
            <person name="Catania T."/>
        </authorList>
    </citation>
    <scope>NUCLEOTIDE SEQUENCE</scope>
    <source>
        <strain evidence="2">S-188037</strain>
    </source>
</reference>
<dbReference type="AlphaFoldDB" id="A0AAD4SVE6"/>
<dbReference type="InterPro" id="IPR015791">
    <property type="entry name" value="Antimic/Inh_G_crystallin-like"/>
</dbReference>
<sequence>MASNTKKSLSVLFMAFFLMAAIVSELANANSFTVYRSQGCSGESQTYSKCGCSNLLYMGGFTWSFFGPGPSATMYNNGNCLGAGGTVFAGSNAQRCNGFQFPWRSVRINC</sequence>
<protein>
    <recommendedName>
        <fullName evidence="4">Antimicrobial peptide 1</fullName>
    </recommendedName>
</protein>
<dbReference type="SUPFAM" id="SSF49695">
    <property type="entry name" value="gamma-Crystallin-like"/>
    <property type="match status" value="1"/>
</dbReference>
<dbReference type="Proteomes" id="UP001202328">
    <property type="component" value="Unassembled WGS sequence"/>
</dbReference>
<accession>A0AAD4SVE6</accession>
<evidence type="ECO:0000256" key="1">
    <source>
        <dbReference type="SAM" id="SignalP"/>
    </source>
</evidence>
<evidence type="ECO:0000313" key="3">
    <source>
        <dbReference type="Proteomes" id="UP001202328"/>
    </source>
</evidence>
<dbReference type="GO" id="GO:0006952">
    <property type="term" value="P:defense response"/>
    <property type="evidence" value="ECO:0007669"/>
    <property type="project" value="InterPro"/>
</dbReference>
<name>A0AAD4SVE6_9MAGN</name>
<keyword evidence="1" id="KW-0732">Signal</keyword>
<dbReference type="InterPro" id="IPR015201">
    <property type="entry name" value="Antimicrobial_MiAMP1"/>
</dbReference>
<dbReference type="GO" id="GO:0045926">
    <property type="term" value="P:negative regulation of growth"/>
    <property type="evidence" value="ECO:0007669"/>
    <property type="project" value="InterPro"/>
</dbReference>
<dbReference type="EMBL" id="JAJJMB010008074">
    <property type="protein sequence ID" value="KAI3925572.1"/>
    <property type="molecule type" value="Genomic_DNA"/>
</dbReference>
<evidence type="ECO:0008006" key="4">
    <source>
        <dbReference type="Google" id="ProtNLM"/>
    </source>
</evidence>
<gene>
    <name evidence="2" type="ORF">MKW98_001426</name>
</gene>
<keyword evidence="3" id="KW-1185">Reference proteome</keyword>
<proteinExistence type="predicted"/>
<evidence type="ECO:0000313" key="2">
    <source>
        <dbReference type="EMBL" id="KAI3925572.1"/>
    </source>
</evidence>
<dbReference type="InterPro" id="IPR011024">
    <property type="entry name" value="G_crystallin-like"/>
</dbReference>
<dbReference type="Gene3D" id="2.60.20.30">
    <property type="match status" value="1"/>
</dbReference>